<dbReference type="EMBL" id="CP069280">
    <property type="protein sequence ID" value="QRI52406.1"/>
    <property type="molecule type" value="Genomic_DNA"/>
</dbReference>
<keyword evidence="5 7" id="KW-1133">Transmembrane helix</keyword>
<feature type="transmembrane region" description="Helical" evidence="7">
    <location>
        <begin position="109"/>
        <end position="131"/>
    </location>
</feature>
<evidence type="ECO:0000256" key="2">
    <source>
        <dbReference type="ARBA" id="ARBA00006386"/>
    </source>
</evidence>
<reference evidence="8 10" key="2">
    <citation type="submission" date="2019-02" db="EMBL/GenBank/DDBJ databases">
        <title>Genome sequencing of Clostridium botulinum clinical isolates.</title>
        <authorList>
            <person name="Brunt J."/>
            <person name="Van Vliet A.H.M."/>
            <person name="Stringer S.C."/>
            <person name="Grant K.A."/>
            <person name="Carter A.C."/>
            <person name="Peck M.W."/>
        </authorList>
    </citation>
    <scope>NUCLEOTIDE SEQUENCE [LARGE SCALE GENOMIC DNA]</scope>
    <source>
        <strain evidence="8 10">H142660711</strain>
    </source>
</reference>
<comment type="subcellular location">
    <subcellularLocation>
        <location evidence="1">Cell membrane</location>
        <topology evidence="1">Multi-pass membrane protein</topology>
    </subcellularLocation>
</comment>
<dbReference type="InterPro" id="IPR005524">
    <property type="entry name" value="DUF318"/>
</dbReference>
<dbReference type="RefSeq" id="WP_004441438.1">
    <property type="nucleotide sequence ID" value="NZ_AP025140.1"/>
</dbReference>
<feature type="transmembrane region" description="Helical" evidence="7">
    <location>
        <begin position="43"/>
        <end position="61"/>
    </location>
</feature>
<keyword evidence="3" id="KW-1003">Cell membrane</keyword>
<proteinExistence type="inferred from homology"/>
<feature type="transmembrane region" description="Helical" evidence="7">
    <location>
        <begin position="7"/>
        <end position="23"/>
    </location>
</feature>
<evidence type="ECO:0000256" key="7">
    <source>
        <dbReference type="SAM" id="Phobius"/>
    </source>
</evidence>
<protein>
    <submittedName>
        <fullName evidence="8">Permease</fullName>
    </submittedName>
</protein>
<reference evidence="9 11" key="1">
    <citation type="journal article" date="2014" name="J. Infect. Dis.">
        <title>Molecular characterization of a novel botulinum neurotoxin type H gene.</title>
        <authorList>
            <person name="Dover N."/>
            <person name="Barash J.R."/>
            <person name="Hill K.K."/>
            <person name="Xie G."/>
            <person name="Arnon S.S."/>
        </authorList>
    </citation>
    <scope>NUCLEOTIDE SEQUENCE [LARGE SCALE GENOMIC DNA]</scope>
    <source>
        <strain evidence="9 11">IBCA10-7060</strain>
    </source>
</reference>
<evidence type="ECO:0000313" key="10">
    <source>
        <dbReference type="Proteomes" id="UP000473887"/>
    </source>
</evidence>
<keyword evidence="4 7" id="KW-0812">Transmembrane</keyword>
<evidence type="ECO:0000256" key="5">
    <source>
        <dbReference type="ARBA" id="ARBA00022989"/>
    </source>
</evidence>
<evidence type="ECO:0000313" key="9">
    <source>
        <dbReference type="EMBL" id="QRI52406.1"/>
    </source>
</evidence>
<reference evidence="9" key="3">
    <citation type="submission" date="2021-02" db="EMBL/GenBank/DDBJ databases">
        <authorList>
            <person name="Dover N."/>
            <person name="Barash J.R."/>
            <person name="Bell J.M."/>
            <person name="Sylvester M.D."/>
            <person name="Arnon S."/>
        </authorList>
    </citation>
    <scope>NUCLEOTIDE SEQUENCE</scope>
    <source>
        <strain evidence="9">IBCA10-7060</strain>
    </source>
</reference>
<dbReference type="Pfam" id="PF03773">
    <property type="entry name" value="ArsP_1"/>
    <property type="match status" value="1"/>
</dbReference>
<dbReference type="Proteomes" id="UP000663464">
    <property type="component" value="Chromosome"/>
</dbReference>
<organism evidence="8 10">
    <name type="scientific">Clostridium botulinum</name>
    <dbReference type="NCBI Taxonomy" id="1491"/>
    <lineage>
        <taxon>Bacteria</taxon>
        <taxon>Bacillati</taxon>
        <taxon>Bacillota</taxon>
        <taxon>Clostridia</taxon>
        <taxon>Eubacteriales</taxon>
        <taxon>Clostridiaceae</taxon>
        <taxon>Clostridium</taxon>
    </lineage>
</organism>
<evidence type="ECO:0000313" key="8">
    <source>
        <dbReference type="EMBL" id="NEZ93867.1"/>
    </source>
</evidence>
<evidence type="ECO:0000313" key="11">
    <source>
        <dbReference type="Proteomes" id="UP000663464"/>
    </source>
</evidence>
<accession>A0A0A2HD81</accession>
<evidence type="ECO:0000256" key="3">
    <source>
        <dbReference type="ARBA" id="ARBA00022475"/>
    </source>
</evidence>
<feature type="transmembrane region" description="Helical" evidence="7">
    <location>
        <begin position="73"/>
        <end position="103"/>
    </location>
</feature>
<feature type="transmembrane region" description="Helical" evidence="7">
    <location>
        <begin position="143"/>
        <end position="161"/>
    </location>
</feature>
<evidence type="ECO:0000256" key="6">
    <source>
        <dbReference type="ARBA" id="ARBA00023136"/>
    </source>
</evidence>
<comment type="similarity">
    <text evidence="2">Belongs to the UPF0718 family.</text>
</comment>
<sequence length="175" mass="19662">MKWLKRYVFFIIILMLTLIITLIDFNKGQNISLIALDSFEQMLAVLPPIMLLLGLLDTWVPRQTMIKYMGDNSGILGIVLAILLGALAAGPVYAAFPVTAVFIKKGAKFSNIMIFMGAWCATKIPTFLFELSALGYKYTFSRLLVNLPSIIILAYLIEGLLSKNDLEKIYNKFKE</sequence>
<dbReference type="GO" id="GO:0005886">
    <property type="term" value="C:plasma membrane"/>
    <property type="evidence" value="ECO:0007669"/>
    <property type="project" value="UniProtKB-SubCell"/>
</dbReference>
<dbReference type="EMBL" id="SGKC01000056">
    <property type="protein sequence ID" value="NEZ93867.1"/>
    <property type="molecule type" value="Genomic_DNA"/>
</dbReference>
<keyword evidence="6 7" id="KW-0472">Membrane</keyword>
<evidence type="ECO:0000256" key="4">
    <source>
        <dbReference type="ARBA" id="ARBA00022692"/>
    </source>
</evidence>
<gene>
    <name evidence="8" type="ORF">EXM69_18440</name>
    <name evidence="9" type="ORF">JQS73_13340</name>
</gene>
<evidence type="ECO:0000256" key="1">
    <source>
        <dbReference type="ARBA" id="ARBA00004651"/>
    </source>
</evidence>
<name>A0A0A2HD81_CLOBO</name>
<dbReference type="AlphaFoldDB" id="A0A0A2HD81"/>
<dbReference type="Proteomes" id="UP000473887">
    <property type="component" value="Unassembled WGS sequence"/>
</dbReference>